<accession>A0ACB9M8Q6</accession>
<keyword evidence="2" id="KW-1185">Reference proteome</keyword>
<organism evidence="1 2">
    <name type="scientific">Melastoma candidum</name>
    <dbReference type="NCBI Taxonomy" id="119954"/>
    <lineage>
        <taxon>Eukaryota</taxon>
        <taxon>Viridiplantae</taxon>
        <taxon>Streptophyta</taxon>
        <taxon>Embryophyta</taxon>
        <taxon>Tracheophyta</taxon>
        <taxon>Spermatophyta</taxon>
        <taxon>Magnoliopsida</taxon>
        <taxon>eudicotyledons</taxon>
        <taxon>Gunneridae</taxon>
        <taxon>Pentapetalae</taxon>
        <taxon>rosids</taxon>
        <taxon>malvids</taxon>
        <taxon>Myrtales</taxon>
        <taxon>Melastomataceae</taxon>
        <taxon>Melastomatoideae</taxon>
        <taxon>Melastomateae</taxon>
        <taxon>Melastoma</taxon>
    </lineage>
</organism>
<reference evidence="2" key="1">
    <citation type="journal article" date="2023" name="Front. Plant Sci.">
        <title>Chromosomal-level genome assembly of Melastoma candidum provides insights into trichome evolution.</title>
        <authorList>
            <person name="Zhong Y."/>
            <person name="Wu W."/>
            <person name="Sun C."/>
            <person name="Zou P."/>
            <person name="Liu Y."/>
            <person name="Dai S."/>
            <person name="Zhou R."/>
        </authorList>
    </citation>
    <scope>NUCLEOTIDE SEQUENCE [LARGE SCALE GENOMIC DNA]</scope>
</reference>
<dbReference type="EMBL" id="CM042889">
    <property type="protein sequence ID" value="KAI4320545.1"/>
    <property type="molecule type" value="Genomic_DNA"/>
</dbReference>
<protein>
    <submittedName>
        <fullName evidence="1">Uncharacterized protein</fullName>
    </submittedName>
</protein>
<gene>
    <name evidence="1" type="ORF">MLD38_034014</name>
</gene>
<evidence type="ECO:0000313" key="1">
    <source>
        <dbReference type="EMBL" id="KAI4320545.1"/>
    </source>
</evidence>
<comment type="caution">
    <text evidence="1">The sequence shown here is derived from an EMBL/GenBank/DDBJ whole genome shotgun (WGS) entry which is preliminary data.</text>
</comment>
<evidence type="ECO:0000313" key="2">
    <source>
        <dbReference type="Proteomes" id="UP001057402"/>
    </source>
</evidence>
<proteinExistence type="predicted"/>
<name>A0ACB9M8Q6_9MYRT</name>
<sequence length="223" mass="24714">MWDSASAQSPPPGLLDLPQSDDPGPRSGASTPPLWPTSPPDIPTSADIYCSLSPASRTQAILRGQRELMEFVRNLPETSYELSLKDFVDLPPPRDLLDEDKRPSIEGDRVTEGHGRRRRRRGFGYGDMGKEQRQQQEEQMLKMVFPVYTGAAAARGRNGLENRRQGRERSEEEWWRKKDGDSESGNSSYSSTIWGSRKGSGRGSSSGSSRSNSNSSSVIAVRL</sequence>
<dbReference type="Proteomes" id="UP001057402">
    <property type="component" value="Chromosome 10"/>
</dbReference>